<accession>A0AA47J2T0</accession>
<evidence type="ECO:0000256" key="3">
    <source>
        <dbReference type="ARBA" id="ARBA00022898"/>
    </source>
</evidence>
<dbReference type="InterPro" id="IPR043132">
    <property type="entry name" value="BCAT-like_C"/>
</dbReference>
<name>A0AA47J2T0_9LACT</name>
<dbReference type="GO" id="GO:0005829">
    <property type="term" value="C:cytosol"/>
    <property type="evidence" value="ECO:0007669"/>
    <property type="project" value="TreeGrafter"/>
</dbReference>
<dbReference type="InterPro" id="IPR001544">
    <property type="entry name" value="Aminotrans_IV"/>
</dbReference>
<dbReference type="EMBL" id="CP114063">
    <property type="protein sequence ID" value="WAT23772.1"/>
    <property type="molecule type" value="Genomic_DNA"/>
</dbReference>
<organism evidence="6 7">
    <name type="scientific">Aerococcus urinaeequi</name>
    <dbReference type="NCBI Taxonomy" id="51665"/>
    <lineage>
        <taxon>Bacteria</taxon>
        <taxon>Bacillati</taxon>
        <taxon>Bacillota</taxon>
        <taxon>Bacilli</taxon>
        <taxon>Lactobacillales</taxon>
        <taxon>Aerococcaceae</taxon>
        <taxon>Aerococcus</taxon>
    </lineage>
</organism>
<evidence type="ECO:0000256" key="5">
    <source>
        <dbReference type="RuleBase" id="RU004516"/>
    </source>
</evidence>
<dbReference type="FunFam" id="3.20.10.10:FF:000002">
    <property type="entry name" value="D-alanine aminotransferase"/>
    <property type="match status" value="1"/>
</dbReference>
<dbReference type="GO" id="GO:0008652">
    <property type="term" value="P:amino acid biosynthetic process"/>
    <property type="evidence" value="ECO:0007669"/>
    <property type="project" value="UniProtKB-ARBA"/>
</dbReference>
<dbReference type="GO" id="GO:0008483">
    <property type="term" value="F:transaminase activity"/>
    <property type="evidence" value="ECO:0007669"/>
    <property type="project" value="UniProtKB-KW"/>
</dbReference>
<evidence type="ECO:0000256" key="4">
    <source>
        <dbReference type="RuleBase" id="RU004106"/>
    </source>
</evidence>
<comment type="similarity">
    <text evidence="2 4">Belongs to the class-IV pyridoxal-phosphate-dependent aminotransferase family.</text>
</comment>
<gene>
    <name evidence="6" type="ORF">OZ415_05765</name>
</gene>
<dbReference type="Proteomes" id="UP001164714">
    <property type="component" value="Chromosome"/>
</dbReference>
<dbReference type="Gene3D" id="3.30.470.10">
    <property type="match status" value="1"/>
</dbReference>
<dbReference type="InterPro" id="IPR018300">
    <property type="entry name" value="Aminotrans_IV_CS"/>
</dbReference>
<comment type="cofactor">
    <cofactor evidence="1 5">
        <name>pyridoxal 5'-phosphate</name>
        <dbReference type="ChEBI" id="CHEBI:597326"/>
    </cofactor>
</comment>
<proteinExistence type="inferred from homology"/>
<dbReference type="PROSITE" id="PS00770">
    <property type="entry name" value="AA_TRANSFER_CLASS_4"/>
    <property type="match status" value="1"/>
</dbReference>
<dbReference type="Gene3D" id="3.20.10.10">
    <property type="entry name" value="D-amino Acid Aminotransferase, subunit A, domain 2"/>
    <property type="match status" value="1"/>
</dbReference>
<dbReference type="SUPFAM" id="SSF56752">
    <property type="entry name" value="D-aminoacid aminotransferase-like PLP-dependent enzymes"/>
    <property type="match status" value="1"/>
</dbReference>
<evidence type="ECO:0000256" key="1">
    <source>
        <dbReference type="ARBA" id="ARBA00001933"/>
    </source>
</evidence>
<dbReference type="GO" id="GO:0046394">
    <property type="term" value="P:carboxylic acid biosynthetic process"/>
    <property type="evidence" value="ECO:0007669"/>
    <property type="project" value="UniProtKB-ARBA"/>
</dbReference>
<reference evidence="6" key="1">
    <citation type="submission" date="2022-12" db="EMBL/GenBank/DDBJ databases">
        <title>Whole genome sequence analysis of a duck derived balloon bacteium Aerococcus urinaeequi henan2020.</title>
        <authorList>
            <person name="Zhang H."/>
            <person name="Qiao H.X."/>
            <person name="Bian C.Z."/>
            <person name="Shu J.C."/>
        </authorList>
    </citation>
    <scope>NUCLEOTIDE SEQUENCE</scope>
    <source>
        <strain evidence="6">2020-HN-1</strain>
    </source>
</reference>
<keyword evidence="6" id="KW-0032">Aminotransferase</keyword>
<dbReference type="InterPro" id="IPR043131">
    <property type="entry name" value="BCAT-like_N"/>
</dbReference>
<dbReference type="PANTHER" id="PTHR42743">
    <property type="entry name" value="AMINO-ACID AMINOTRANSFERASE"/>
    <property type="match status" value="1"/>
</dbReference>
<dbReference type="Pfam" id="PF01063">
    <property type="entry name" value="Aminotran_4"/>
    <property type="match status" value="1"/>
</dbReference>
<evidence type="ECO:0000256" key="2">
    <source>
        <dbReference type="ARBA" id="ARBA00009320"/>
    </source>
</evidence>
<dbReference type="PANTHER" id="PTHR42743:SF11">
    <property type="entry name" value="AMINODEOXYCHORISMATE LYASE"/>
    <property type="match status" value="1"/>
</dbReference>
<dbReference type="InterPro" id="IPR050571">
    <property type="entry name" value="Class-IV_PLP-Dep_Aminotrnsfr"/>
</dbReference>
<sequence>MEYVEQKFYYHNDQEVSTDNLHPFEQLTGKNVYEVIRVREGIPLFLEDHLRRFRAFALAVGIPLTDSDDILINRLYQLIDKNGAFDQNIKLIWNKDIGLLAFFTKSSYPPASYYQNGIKTTLLNLEREDPNIKIQREEYQKTVLAEREKTGSYEVLLVDQEGNVTEGSRSNLFVVKGDKLYTSPAKNVLLGIVRSKVVAICQQQQIDIIEQNVPVTELNTIDGAFISGTGNDVLPIASIDSIPLESIKKPVISSIMREYDRLVKQYIASKKDTQKGDCKTT</sequence>
<protein>
    <submittedName>
        <fullName evidence="6">Aminotransferase class IV</fullName>
    </submittedName>
</protein>
<evidence type="ECO:0000313" key="7">
    <source>
        <dbReference type="Proteomes" id="UP001164714"/>
    </source>
</evidence>
<keyword evidence="3 5" id="KW-0663">Pyridoxal phosphate</keyword>
<dbReference type="AlphaFoldDB" id="A0AA47J2T0"/>
<dbReference type="InterPro" id="IPR036038">
    <property type="entry name" value="Aminotransferase-like"/>
</dbReference>
<keyword evidence="6" id="KW-0808">Transferase</keyword>
<evidence type="ECO:0000313" key="6">
    <source>
        <dbReference type="EMBL" id="WAT23772.1"/>
    </source>
</evidence>
<dbReference type="RefSeq" id="WP_269104463.1">
    <property type="nucleotide sequence ID" value="NZ_CP114063.1"/>
</dbReference>